<dbReference type="AlphaFoldDB" id="A0A502D0G5"/>
<proteinExistence type="predicted"/>
<dbReference type="EMBL" id="RCZM01000002">
    <property type="protein sequence ID" value="TPG18414.1"/>
    <property type="molecule type" value="Genomic_DNA"/>
</dbReference>
<comment type="caution">
    <text evidence="2">The sequence shown here is derived from an EMBL/GenBank/DDBJ whole genome shotgun (WGS) entry which is preliminary data.</text>
</comment>
<feature type="transmembrane region" description="Helical" evidence="1">
    <location>
        <begin position="6"/>
        <end position="29"/>
    </location>
</feature>
<dbReference type="OrthoDB" id="4350047at2"/>
<keyword evidence="1" id="KW-0812">Transmembrane</keyword>
<keyword evidence="3" id="KW-1185">Reference proteome</keyword>
<dbReference type="Proteomes" id="UP000317722">
    <property type="component" value="Unassembled WGS sequence"/>
</dbReference>
<feature type="transmembrane region" description="Helical" evidence="1">
    <location>
        <begin position="117"/>
        <end position="138"/>
    </location>
</feature>
<feature type="transmembrane region" description="Helical" evidence="1">
    <location>
        <begin position="61"/>
        <end position="79"/>
    </location>
</feature>
<sequence>MSWDRVYSFAGNIVAPATALSTLLFYFGYVSTRAQYLYFGLDVDTIGLSTQAFVMRSPQPLLVPLLVLFLLVAGGIAVSRWLGPRLTGHTGAALVLGTTIVGVGLLVLFAYPAIGRWTYYPLVTPVLLALGAGITAYVMGVRRGPVRLRVALWLTVAAAVFWTNATLAQWSGAGLGQEQASRLNELPRVVLDTRERLYLRNADVSEAVLQPEEGQTFRYRYRGLRLLVQNGDKMFLVPCTERVDPCPYHPGSATLVVRFSDSTRVQFLSP</sequence>
<organism evidence="2 3">
    <name type="scientific">Pedococcus bigeumensis</name>
    <dbReference type="NCBI Taxonomy" id="433644"/>
    <lineage>
        <taxon>Bacteria</taxon>
        <taxon>Bacillati</taxon>
        <taxon>Actinomycetota</taxon>
        <taxon>Actinomycetes</taxon>
        <taxon>Micrococcales</taxon>
        <taxon>Intrasporangiaceae</taxon>
        <taxon>Pedococcus</taxon>
    </lineage>
</organism>
<evidence type="ECO:0000256" key="1">
    <source>
        <dbReference type="SAM" id="Phobius"/>
    </source>
</evidence>
<keyword evidence="1" id="KW-1133">Transmembrane helix</keyword>
<gene>
    <name evidence="2" type="ORF">EAH86_06850</name>
</gene>
<feature type="transmembrane region" description="Helical" evidence="1">
    <location>
        <begin position="150"/>
        <end position="170"/>
    </location>
</feature>
<evidence type="ECO:0000313" key="3">
    <source>
        <dbReference type="Proteomes" id="UP000317722"/>
    </source>
</evidence>
<feature type="transmembrane region" description="Helical" evidence="1">
    <location>
        <begin position="91"/>
        <end position="111"/>
    </location>
</feature>
<name>A0A502D0G5_9MICO</name>
<evidence type="ECO:0000313" key="2">
    <source>
        <dbReference type="EMBL" id="TPG18414.1"/>
    </source>
</evidence>
<reference evidence="2 3" key="1">
    <citation type="journal article" date="2019" name="Environ. Microbiol.">
        <title>Species interactions and distinct microbial communities in high Arctic permafrost affected cryosols are associated with the CH4 and CO2 gas fluxes.</title>
        <authorList>
            <person name="Altshuler I."/>
            <person name="Hamel J."/>
            <person name="Turney S."/>
            <person name="Magnuson E."/>
            <person name="Levesque R."/>
            <person name="Greer C."/>
            <person name="Whyte L.G."/>
        </authorList>
    </citation>
    <scope>NUCLEOTIDE SEQUENCE [LARGE SCALE GENOMIC DNA]</scope>
    <source>
        <strain evidence="2 3">S9.3A</strain>
    </source>
</reference>
<keyword evidence="1" id="KW-0472">Membrane</keyword>
<accession>A0A502D0G5</accession>
<protein>
    <submittedName>
        <fullName evidence="2">Uncharacterized protein</fullName>
    </submittedName>
</protein>